<evidence type="ECO:0000256" key="2">
    <source>
        <dbReference type="ARBA" id="ARBA00012489"/>
    </source>
</evidence>
<dbReference type="GO" id="GO:0005634">
    <property type="term" value="C:nucleus"/>
    <property type="evidence" value="ECO:0007669"/>
    <property type="project" value="InterPro"/>
</dbReference>
<keyword evidence="4" id="KW-0159">Chromosome partition</keyword>
<dbReference type="Proteomes" id="UP000827092">
    <property type="component" value="Unassembled WGS sequence"/>
</dbReference>
<evidence type="ECO:0000256" key="3">
    <source>
        <dbReference type="ARBA" id="ARBA00022801"/>
    </source>
</evidence>
<accession>A0AAV6TL06</accession>
<comment type="catalytic activity">
    <reaction evidence="1">
        <text>All bonds known to be hydrolyzed by this endopeptidase have arginine in P1 and an acidic residue in P4. P6 is often occupied by an acidic residue or by a hydroxy-amino-acid residue, the phosphorylation of which enhances cleavage.</text>
        <dbReference type="EC" id="3.4.22.49"/>
    </reaction>
</comment>
<name>A0AAV6TL06_9ARAC</name>
<dbReference type="PANTHER" id="PTHR12792:SF0">
    <property type="entry name" value="SEPARIN"/>
    <property type="match status" value="1"/>
</dbReference>
<dbReference type="GO" id="GO:0004197">
    <property type="term" value="F:cysteine-type endopeptidase activity"/>
    <property type="evidence" value="ECO:0007669"/>
    <property type="project" value="InterPro"/>
</dbReference>
<sequence>MAILYPIISVYLKLGKYEDSLTLASDVQKVFLKDYRATVVRVIYLLIKNETGGDDPKNLFKEAKNFIAATLKKLKTSSRNEEFQAILSSYAKSIGSIGFSSYNCGYYSESIYFLETGLKLAIFDEAEKSYKWKEILIYCYLLSGNHKVALQYVASLMVNCKDKTKECFKLWHRVKAGALKNYNTALNSCTISDLVAEMELKLSREEEISLLVEEFSGCKLERNVSEDEVLNIVKELMRLQCSGIKWAYVMLVSITMGVSRSQKISSLINKSSLDMCLESVNVFETFVSENPTNSEAKIQLSINYVWLYLIKLTHLHKLATKEGSTYSKPKPDEESESDIQPTIPLLTFLVEAETLKCLEKALDIWTGISNDSKTSWSELAETVKHWDLLTLIQTTAEFLAISANDVLELRSWILLHTVSIALKNKECELLSAISLVNFFVKMGYLDMASHLLKINDISFYKGDEYNMLKLKFYLAESNFFLHAGKFDEGLILLRQVFADSIFEQLYTSVKILHIQAMLIQSKYLTIPPSGFTDFGNLEFLSGNTATSSAMDCARAAKRLLKILCEKTTFEGPHNDWVIQRTQTVKYLLNANFLLAEHYVQIGDPRFARCFLLEGLKVAEENILTYWSSKMLILLGQVDLMRRDLNDCTVKLNCLKYVMDENSKENAEMLLHKAFNKTEISEPTEETEDYIIPIETRLKLPRAIKQNFINTNVHSSPIPLETETNSKFEVKSNPFSGHNTYYVYWIKLEMWALSCMQLITEDKKALAETQLNKLLKKCELMRSTKFLKVNSILKSSNVNWHKDSLTRVPSLPEKTLTVTALCKLSLLHFVKEEFELTNSCIDSALKILMESSNYGKYLHSITYGLLKYHKIVVTLKNIIQIKHDICLESALCPAVDIKGLATKRILQDSSILNMTPQKVVPKIQISPCARKRIVKAPKKKDVLPAHIKKDIDSSAKSNEFPSLIFSSSDDEFLSVPPAPKKSSKKTYSSSSKRRENEENSYKLFDPKNVVLNINASSDIWKLADLSTPKSNKSSSERRTRQAVRNAKSENKSSSKFLDPQLLSDRLMAATRSTRSRSTKTCELYAAQNSLEENKTWEHSVSEERRVSVEHYRGTSKTLQRKNVMEDIDMEEDVFLPDCSETVSNSGVQIKSSNGKQPSFLEKLCEDLTSMDITESSNTIVKHKIPEEKLTEFINELDEVRLLIQHIAPYPLYVNLCKLLAILIMHNNKDSPTLYDSAFLFSETFASVLRQIYLGQYYVFNTNKNADNTQFKFSRLLKRKDACIINQMESMLNVIPAGFTVVQITALFEKEIDKSSMSNVSKLVICRYQNNTQPLVMGLDCSTSEMSTTSIFADFSNILSESTLVMKNSDDRKKWWSTRTTLDGRLQTLVKGMEDFWLGCWKGLLLSSATTEKRKKNLKKIVNSLCKLSEPSNKILLEVLLDSSTSLSSEQLSAAICHLWKCKPIDNIFSQVWKLIHEKMPSELADTKRNPLVLILDKDLQALPWESLPILNDVPVSRMPSLNIMISKLSMPETKSALQEGLNCNNAYYILNPEGDLKSSQAYLQPIFEKQANWEGVTGKPPSAEECALALKNRDLFVYCGHGSGKQYVEGKTMIHRMLFRASAILMGCSSGRLKQCEKQLESYGVPLTYLMNGR</sequence>
<comment type="caution">
    <text evidence="7">The sequence shown here is derived from an EMBL/GenBank/DDBJ whole genome shotgun (WGS) entry which is preliminary data.</text>
</comment>
<organism evidence="7 8">
    <name type="scientific">Oedothorax gibbosus</name>
    <dbReference type="NCBI Taxonomy" id="931172"/>
    <lineage>
        <taxon>Eukaryota</taxon>
        <taxon>Metazoa</taxon>
        <taxon>Ecdysozoa</taxon>
        <taxon>Arthropoda</taxon>
        <taxon>Chelicerata</taxon>
        <taxon>Arachnida</taxon>
        <taxon>Araneae</taxon>
        <taxon>Araneomorphae</taxon>
        <taxon>Entelegynae</taxon>
        <taxon>Araneoidea</taxon>
        <taxon>Linyphiidae</taxon>
        <taxon>Erigoninae</taxon>
        <taxon>Oedothorax</taxon>
    </lineage>
</organism>
<evidence type="ECO:0000256" key="1">
    <source>
        <dbReference type="ARBA" id="ARBA00000451"/>
    </source>
</evidence>
<protein>
    <recommendedName>
        <fullName evidence="2">separase</fullName>
        <ecNumber evidence="2">3.4.22.49</ecNumber>
    </recommendedName>
</protein>
<reference evidence="7 8" key="1">
    <citation type="journal article" date="2022" name="Nat. Ecol. Evol.">
        <title>A masculinizing supergene underlies an exaggerated male reproductive morph in a spider.</title>
        <authorList>
            <person name="Hendrickx F."/>
            <person name="De Corte Z."/>
            <person name="Sonet G."/>
            <person name="Van Belleghem S.M."/>
            <person name="Kostlbacher S."/>
            <person name="Vangestel C."/>
        </authorList>
    </citation>
    <scope>NUCLEOTIDE SEQUENCE [LARGE SCALE GENOMIC DNA]</scope>
    <source>
        <strain evidence="7">W744_W776</strain>
    </source>
</reference>
<dbReference type="GO" id="GO:0051307">
    <property type="term" value="P:meiotic chromosome separation"/>
    <property type="evidence" value="ECO:0007669"/>
    <property type="project" value="TreeGrafter"/>
</dbReference>
<dbReference type="GO" id="GO:0006508">
    <property type="term" value="P:proteolysis"/>
    <property type="evidence" value="ECO:0007669"/>
    <property type="project" value="InterPro"/>
</dbReference>
<dbReference type="InterPro" id="IPR030397">
    <property type="entry name" value="SEPARIN_core_dom"/>
</dbReference>
<feature type="region of interest" description="Disordered" evidence="5">
    <location>
        <begin position="974"/>
        <end position="998"/>
    </location>
</feature>
<dbReference type="PANTHER" id="PTHR12792">
    <property type="entry name" value="EXTRA SPINDLE POLES 1-RELATED"/>
    <property type="match status" value="1"/>
</dbReference>
<dbReference type="EC" id="3.4.22.49" evidence="2"/>
<evidence type="ECO:0000313" key="8">
    <source>
        <dbReference type="Proteomes" id="UP000827092"/>
    </source>
</evidence>
<dbReference type="GO" id="GO:0072686">
    <property type="term" value="C:mitotic spindle"/>
    <property type="evidence" value="ECO:0007669"/>
    <property type="project" value="TreeGrafter"/>
</dbReference>
<evidence type="ECO:0000256" key="4">
    <source>
        <dbReference type="ARBA" id="ARBA00022829"/>
    </source>
</evidence>
<feature type="domain" description="Peptidase C50" evidence="6">
    <location>
        <begin position="1542"/>
        <end position="1638"/>
    </location>
</feature>
<dbReference type="EMBL" id="JAFNEN010002500">
    <property type="protein sequence ID" value="KAG8172647.1"/>
    <property type="molecule type" value="Genomic_DNA"/>
</dbReference>
<dbReference type="Pfam" id="PF03568">
    <property type="entry name" value="Separin_C"/>
    <property type="match status" value="1"/>
</dbReference>
<dbReference type="PROSITE" id="PS51700">
    <property type="entry name" value="SEPARIN"/>
    <property type="match status" value="1"/>
</dbReference>
<keyword evidence="8" id="KW-1185">Reference proteome</keyword>
<dbReference type="InterPro" id="IPR005314">
    <property type="entry name" value="Peptidase_C50"/>
</dbReference>
<proteinExistence type="predicted"/>
<evidence type="ECO:0000256" key="5">
    <source>
        <dbReference type="SAM" id="MobiDB-lite"/>
    </source>
</evidence>
<evidence type="ECO:0000259" key="6">
    <source>
        <dbReference type="PROSITE" id="PS51700"/>
    </source>
</evidence>
<dbReference type="GO" id="GO:0005813">
    <property type="term" value="C:centrosome"/>
    <property type="evidence" value="ECO:0007669"/>
    <property type="project" value="TreeGrafter"/>
</dbReference>
<keyword evidence="3" id="KW-0378">Hydrolase</keyword>
<feature type="region of interest" description="Disordered" evidence="5">
    <location>
        <begin position="1025"/>
        <end position="1055"/>
    </location>
</feature>
<dbReference type="GO" id="GO:0005737">
    <property type="term" value="C:cytoplasm"/>
    <property type="evidence" value="ECO:0007669"/>
    <property type="project" value="TreeGrafter"/>
</dbReference>
<evidence type="ECO:0000313" key="7">
    <source>
        <dbReference type="EMBL" id="KAG8172647.1"/>
    </source>
</evidence>
<gene>
    <name evidence="7" type="ORF">JTE90_027850</name>
</gene>